<dbReference type="AlphaFoldDB" id="A0A1T5JGC4"/>
<reference evidence="2 3" key="1">
    <citation type="submission" date="2017-02" db="EMBL/GenBank/DDBJ databases">
        <authorList>
            <person name="Peterson S.W."/>
        </authorList>
    </citation>
    <scope>NUCLEOTIDE SEQUENCE [LARGE SCALE GENOMIC DNA]</scope>
    <source>
        <strain evidence="2 3">P15</strain>
    </source>
</reference>
<dbReference type="EMBL" id="FUZV01000001">
    <property type="protein sequence ID" value="SKC50435.1"/>
    <property type="molecule type" value="Genomic_DNA"/>
</dbReference>
<dbReference type="OrthoDB" id="9796891at2"/>
<feature type="domain" description="DUF7673" evidence="1">
    <location>
        <begin position="7"/>
        <end position="89"/>
    </location>
</feature>
<name>A0A1T5JGC4_9GAMM</name>
<evidence type="ECO:0000313" key="3">
    <source>
        <dbReference type="Proteomes" id="UP000190341"/>
    </source>
</evidence>
<dbReference type="InterPro" id="IPR056090">
    <property type="entry name" value="DUF7673"/>
</dbReference>
<sequence>MDRKEADAMERLIDIANQDTGQSSRVANFLLAWWNADSCGGFDLTDLWVVDQAIRSDMLTTLGLILKSHSYPDTLGYGAQFEKLISPWRPDLPVG</sequence>
<accession>A0A1T5JGC4</accession>
<keyword evidence="3" id="KW-1185">Reference proteome</keyword>
<organism evidence="2 3">
    <name type="scientific">Pseudoxanthomonas indica</name>
    <dbReference type="NCBI Taxonomy" id="428993"/>
    <lineage>
        <taxon>Bacteria</taxon>
        <taxon>Pseudomonadati</taxon>
        <taxon>Pseudomonadota</taxon>
        <taxon>Gammaproteobacteria</taxon>
        <taxon>Lysobacterales</taxon>
        <taxon>Lysobacteraceae</taxon>
        <taxon>Pseudoxanthomonas</taxon>
    </lineage>
</organism>
<dbReference type="Pfam" id="PF24720">
    <property type="entry name" value="DUF7673"/>
    <property type="match status" value="1"/>
</dbReference>
<dbReference type="Proteomes" id="UP000190341">
    <property type="component" value="Unassembled WGS sequence"/>
</dbReference>
<gene>
    <name evidence="2" type="ORF">SAMN06296058_0779</name>
</gene>
<evidence type="ECO:0000259" key="1">
    <source>
        <dbReference type="Pfam" id="PF24720"/>
    </source>
</evidence>
<proteinExistence type="predicted"/>
<protein>
    <recommendedName>
        <fullName evidence="1">DUF7673 domain-containing protein</fullName>
    </recommendedName>
</protein>
<dbReference type="RefSeq" id="WP_079723152.1">
    <property type="nucleotide sequence ID" value="NZ_BMCL01000003.1"/>
</dbReference>
<evidence type="ECO:0000313" key="2">
    <source>
        <dbReference type="EMBL" id="SKC50435.1"/>
    </source>
</evidence>